<organism evidence="3 5">
    <name type="scientific">Sphingobium fuliginis (strain ATCC 27551)</name>
    <dbReference type="NCBI Taxonomy" id="336203"/>
    <lineage>
        <taxon>Bacteria</taxon>
        <taxon>Pseudomonadati</taxon>
        <taxon>Pseudomonadota</taxon>
        <taxon>Alphaproteobacteria</taxon>
        <taxon>Sphingomonadales</taxon>
        <taxon>Sphingomonadaceae</taxon>
        <taxon>Sphingobium</taxon>
    </lineage>
</organism>
<sequence>MIRKFMTTVALGSLFVGGLAASHLAFAQDDSAGPRGGGMLMMADANKDGAVTKVELTAALEARFARLDANKDGKLDQADRDILRQRRLDERFAALDTDKNGQISKAEFAAGHQGRDGMHDRMGKPGGPDGHGWGHRGWGKHGGGQYGGAQGMRGGSGDEMKKDGTITKAEFMARPLAMFDKADANHDGKVTADEMKAARQAFRDGWRDRKGPPPAN</sequence>
<dbReference type="InterPro" id="IPR011992">
    <property type="entry name" value="EF-hand-dom_pair"/>
</dbReference>
<dbReference type="KEGG" id="sbar:H5V43_11805"/>
<gene>
    <name evidence="4" type="ORF">H5V43_11805</name>
    <name evidence="3" type="ORF">SFOMI_3791</name>
</gene>
<dbReference type="InterPro" id="IPR002048">
    <property type="entry name" value="EF_hand_dom"/>
</dbReference>
<name>A0A292ZKA6_SPHSA</name>
<accession>A0A292ZKA6</accession>
<dbReference type="EMBL" id="CP060035">
    <property type="protein sequence ID" value="QOT70800.1"/>
    <property type="molecule type" value="Genomic_DNA"/>
</dbReference>
<feature type="domain" description="EF-hand" evidence="2">
    <location>
        <begin position="83"/>
        <end position="118"/>
    </location>
</feature>
<reference evidence="6" key="5">
    <citation type="submission" date="2020-08" db="EMBL/GenBank/DDBJ databases">
        <title>Complete genome sequence of Sphingobium barthaii strain KK22, a high-molecular-weight polycyclic aromatic hydrocarbon-degrading soil bacterium.</title>
        <authorList>
            <person name="Mori J.F."/>
            <person name="Kanaly R.A."/>
        </authorList>
    </citation>
    <scope>NUCLEOTIDE SEQUENCE [LARGE SCALE GENOMIC DNA]</scope>
    <source>
        <strain evidence="6">KK22</strain>
    </source>
</reference>
<evidence type="ECO:0000313" key="3">
    <source>
        <dbReference type="EMBL" id="GAY23225.1"/>
    </source>
</evidence>
<feature type="chain" id="PRO_5036035086" evidence="1">
    <location>
        <begin position="28"/>
        <end position="216"/>
    </location>
</feature>
<dbReference type="SMART" id="SM00054">
    <property type="entry name" value="EFh"/>
    <property type="match status" value="3"/>
</dbReference>
<reference evidence="3 5" key="1">
    <citation type="journal article" date="2013" name="Biodegradation">
        <title>Occurrence of 4-tert-butylphenol (4-t-BP) biodegradation in an aquatic sample caused by the presence of Spirodela polyrrhiza and isolation of a 4-t-BP-utilizing bacterium.</title>
        <authorList>
            <person name="Ogata Y."/>
            <person name="Toyama T."/>
            <person name="Yu N."/>
            <person name="Wang X."/>
            <person name="Sei K."/>
            <person name="Ike M."/>
        </authorList>
    </citation>
    <scope>NUCLEOTIDE SEQUENCE [LARGE SCALE GENOMIC DNA]</scope>
    <source>
        <strain evidence="3 5">OMI</strain>
    </source>
</reference>
<dbReference type="RefSeq" id="WP_025551101.1">
    <property type="nucleotide sequence ID" value="NZ_BATN01000107.1"/>
</dbReference>
<dbReference type="Gene3D" id="1.10.238.10">
    <property type="entry name" value="EF-hand"/>
    <property type="match status" value="2"/>
</dbReference>
<evidence type="ECO:0000313" key="6">
    <source>
        <dbReference type="Proteomes" id="UP000593663"/>
    </source>
</evidence>
<dbReference type="EMBL" id="BEWI01000032">
    <property type="protein sequence ID" value="GAY23225.1"/>
    <property type="molecule type" value="Genomic_DNA"/>
</dbReference>
<reference evidence="3" key="3">
    <citation type="submission" date="2017-10" db="EMBL/GenBank/DDBJ databases">
        <title>Bioaugmenting a lab-scale membrane bioreactor with Sphingobium fuliginis OMI to degrade 4-tert-butylphenol.</title>
        <authorList>
            <person name="Takada K."/>
            <person name="Shiba T."/>
            <person name="Soda S."/>
            <person name="Inoue D."/>
            <person name="Miyake M."/>
            <person name="Eguchi M."/>
            <person name="Ike M."/>
        </authorList>
    </citation>
    <scope>NUCLEOTIDE SEQUENCE</scope>
    <source>
        <strain evidence="3">OMI</strain>
    </source>
</reference>
<dbReference type="PROSITE" id="PS50222">
    <property type="entry name" value="EF_HAND_2"/>
    <property type="match status" value="2"/>
</dbReference>
<dbReference type="SUPFAM" id="SSF47473">
    <property type="entry name" value="EF-hand"/>
    <property type="match status" value="1"/>
</dbReference>
<reference evidence="3" key="4">
    <citation type="submission" date="2017-10" db="EMBL/GenBank/DDBJ databases">
        <authorList>
            <person name="Banno H."/>
            <person name="Chua N.-H."/>
        </authorList>
    </citation>
    <scope>NUCLEOTIDE SEQUENCE</scope>
    <source>
        <strain evidence="3">OMI</strain>
    </source>
</reference>
<feature type="domain" description="EF-hand" evidence="2">
    <location>
        <begin position="170"/>
        <end position="205"/>
    </location>
</feature>
<dbReference type="InterPro" id="IPR018247">
    <property type="entry name" value="EF_Hand_1_Ca_BS"/>
</dbReference>
<dbReference type="Proteomes" id="UP000221538">
    <property type="component" value="Unassembled WGS sequence"/>
</dbReference>
<evidence type="ECO:0000259" key="2">
    <source>
        <dbReference type="PROSITE" id="PS50222"/>
    </source>
</evidence>
<evidence type="ECO:0000313" key="4">
    <source>
        <dbReference type="EMBL" id="QOT70800.1"/>
    </source>
</evidence>
<evidence type="ECO:0000313" key="5">
    <source>
        <dbReference type="Proteomes" id="UP000221538"/>
    </source>
</evidence>
<keyword evidence="1" id="KW-0732">Signal</keyword>
<dbReference type="PROSITE" id="PS00018">
    <property type="entry name" value="EF_HAND_1"/>
    <property type="match status" value="3"/>
</dbReference>
<evidence type="ECO:0000256" key="1">
    <source>
        <dbReference type="SAM" id="SignalP"/>
    </source>
</evidence>
<feature type="signal peptide" evidence="1">
    <location>
        <begin position="1"/>
        <end position="27"/>
    </location>
</feature>
<protein>
    <submittedName>
        <fullName evidence="4">Calcium-binding protein</fullName>
    </submittedName>
</protein>
<reference evidence="4" key="6">
    <citation type="journal article" date="2021" name="Microbiol. Resour. Announc.">
        <title>Complete Genome Sequence of Sphingobium barthaii KK22, a High-Molecular-Weight Polycyclic Aromatic Hydrocarbon-Degrading Soil Bacterium.</title>
        <authorList>
            <person name="Mori J.F."/>
            <person name="Kanaly R.A."/>
        </authorList>
    </citation>
    <scope>NUCLEOTIDE SEQUENCE</scope>
    <source>
        <strain evidence="4">KK22</strain>
    </source>
</reference>
<dbReference type="Pfam" id="PF13202">
    <property type="entry name" value="EF-hand_5"/>
    <property type="match status" value="3"/>
</dbReference>
<proteinExistence type="predicted"/>
<dbReference type="AlphaFoldDB" id="A0A292ZKA6"/>
<reference evidence="3 5" key="2">
    <citation type="journal article" date="2013" name="Environ. Sci. Technol.">
        <title>The 4-tert-butylphenol-utilizing bacterium Sphingobium fuliginis OMI can degrade bisphenols via phenolic ring hydroxylation and meta-cleavage pathway.</title>
        <authorList>
            <person name="Ogata Y."/>
            <person name="Goda S."/>
            <person name="Toyama T."/>
            <person name="Sei K."/>
            <person name="Ike M."/>
        </authorList>
    </citation>
    <scope>NUCLEOTIDE SEQUENCE [LARGE SCALE GENOMIC DNA]</scope>
    <source>
        <strain evidence="3 5">OMI</strain>
    </source>
</reference>
<dbReference type="GO" id="GO:0005509">
    <property type="term" value="F:calcium ion binding"/>
    <property type="evidence" value="ECO:0007669"/>
    <property type="project" value="InterPro"/>
</dbReference>
<dbReference type="Proteomes" id="UP000593663">
    <property type="component" value="Chromosome 1"/>
</dbReference>